<dbReference type="Gene3D" id="3.40.50.1000">
    <property type="entry name" value="HAD superfamily/HAD-like"/>
    <property type="match status" value="1"/>
</dbReference>
<evidence type="ECO:0000256" key="1">
    <source>
        <dbReference type="ARBA" id="ARBA00022801"/>
    </source>
</evidence>
<evidence type="ECO:0000256" key="2">
    <source>
        <dbReference type="ARBA" id="ARBA00022842"/>
    </source>
</evidence>
<proteinExistence type="predicted"/>
<dbReference type="PANTHER" id="PTHR46470">
    <property type="entry name" value="N-ACYLNEURAMINATE-9-PHOSPHATASE"/>
    <property type="match status" value="1"/>
</dbReference>
<name>A0AB37UC39_9CYAN</name>
<keyword evidence="4" id="KW-1185">Reference proteome</keyword>
<evidence type="ECO:0000313" key="3">
    <source>
        <dbReference type="EMBL" id="RUT03696.1"/>
    </source>
</evidence>
<dbReference type="SFLD" id="SFLDG01129">
    <property type="entry name" value="C1.5:_HAD__Beta-PGM__Phosphata"/>
    <property type="match status" value="1"/>
</dbReference>
<keyword evidence="1" id="KW-0378">Hydrolase</keyword>
<dbReference type="InterPro" id="IPR051400">
    <property type="entry name" value="HAD-like_hydrolase"/>
</dbReference>
<protein>
    <recommendedName>
        <fullName evidence="5">Hydrolase</fullName>
    </recommendedName>
</protein>
<dbReference type="RefSeq" id="WP_106171209.1">
    <property type="nucleotide sequence ID" value="NZ_JAVKZF010000004.1"/>
</dbReference>
<dbReference type="GO" id="GO:0016787">
    <property type="term" value="F:hydrolase activity"/>
    <property type="evidence" value="ECO:0007669"/>
    <property type="project" value="UniProtKB-KW"/>
</dbReference>
<dbReference type="Proteomes" id="UP000282574">
    <property type="component" value="Unassembled WGS sequence"/>
</dbReference>
<gene>
    <name evidence="3" type="ORF">DSM107010_60320</name>
</gene>
<dbReference type="InterPro" id="IPR036412">
    <property type="entry name" value="HAD-like_sf"/>
</dbReference>
<keyword evidence="2" id="KW-0460">Magnesium</keyword>
<dbReference type="Gene3D" id="1.20.120.1600">
    <property type="match status" value="1"/>
</dbReference>
<sequence>MIDKFNTILLDMNGTFMFGADRFGADEDYSVIYRQLGGTIEAERVNQLIRAAYEYLDNRYHKPQYREAFPSLRDAFVSVGKHDQLSERDLDLLVETFAHHELGYVPPEYSAAINRVSHHFRLGLVVDIWAPKTLWIDTLNQCGVLPVCQSSSFSSDCGIVKPSPRPFLKVLEEMQVAPPDAVMIGDSVRRDLGGATAAGISCILVGGAKHSSALGAVANLIDLVESVGSDN</sequence>
<accession>A0AB37UC39</accession>
<dbReference type="AlphaFoldDB" id="A0AB37UC39"/>
<reference evidence="3 4" key="1">
    <citation type="journal article" date="2019" name="Genome Biol. Evol.">
        <title>Day and night: Metabolic profiles and evolutionary relationships of six axenic non-marine cyanobacteria.</title>
        <authorList>
            <person name="Will S.E."/>
            <person name="Henke P."/>
            <person name="Boedeker C."/>
            <person name="Huang S."/>
            <person name="Brinkmann H."/>
            <person name="Rohde M."/>
            <person name="Jarek M."/>
            <person name="Friedl T."/>
            <person name="Seufert S."/>
            <person name="Schumacher M."/>
            <person name="Overmann J."/>
            <person name="Neumann-Schaal M."/>
            <person name="Petersen J."/>
        </authorList>
    </citation>
    <scope>NUCLEOTIDE SEQUENCE [LARGE SCALE GENOMIC DNA]</scope>
    <source>
        <strain evidence="3 4">SAG 39.79</strain>
    </source>
</reference>
<dbReference type="EMBL" id="RSCK01000097">
    <property type="protein sequence ID" value="RUT03696.1"/>
    <property type="molecule type" value="Genomic_DNA"/>
</dbReference>
<dbReference type="SFLD" id="SFLDS00003">
    <property type="entry name" value="Haloacid_Dehalogenase"/>
    <property type="match status" value="1"/>
</dbReference>
<comment type="caution">
    <text evidence="3">The sequence shown here is derived from an EMBL/GenBank/DDBJ whole genome shotgun (WGS) entry which is preliminary data.</text>
</comment>
<dbReference type="Pfam" id="PF13242">
    <property type="entry name" value="Hydrolase_like"/>
    <property type="match status" value="1"/>
</dbReference>
<dbReference type="SUPFAM" id="SSF56784">
    <property type="entry name" value="HAD-like"/>
    <property type="match status" value="1"/>
</dbReference>
<organism evidence="3 4">
    <name type="scientific">Chroococcidiopsis cubana SAG 39.79</name>
    <dbReference type="NCBI Taxonomy" id="388085"/>
    <lineage>
        <taxon>Bacteria</taxon>
        <taxon>Bacillati</taxon>
        <taxon>Cyanobacteriota</taxon>
        <taxon>Cyanophyceae</taxon>
        <taxon>Chroococcidiopsidales</taxon>
        <taxon>Chroococcidiopsidaceae</taxon>
        <taxon>Chroococcidiopsis</taxon>
    </lineage>
</organism>
<evidence type="ECO:0008006" key="5">
    <source>
        <dbReference type="Google" id="ProtNLM"/>
    </source>
</evidence>
<dbReference type="InterPro" id="IPR023214">
    <property type="entry name" value="HAD_sf"/>
</dbReference>
<evidence type="ECO:0000313" key="4">
    <source>
        <dbReference type="Proteomes" id="UP000282574"/>
    </source>
</evidence>